<dbReference type="EMBL" id="CP038810">
    <property type="protein sequence ID" value="QBZ96896.1"/>
    <property type="molecule type" value="Genomic_DNA"/>
</dbReference>
<dbReference type="CDD" id="cd00371">
    <property type="entry name" value="HMA"/>
    <property type="match status" value="1"/>
</dbReference>
<reference evidence="3 4" key="1">
    <citation type="submission" date="2019-04" db="EMBL/GenBank/DDBJ databases">
        <title>Flavobacterium sp. GS03.</title>
        <authorList>
            <person name="Kim H."/>
        </authorList>
    </citation>
    <scope>NUCLEOTIDE SEQUENCE [LARGE SCALE GENOMIC DNA]</scope>
    <source>
        <strain evidence="3 4">GS03</strain>
    </source>
</reference>
<dbReference type="FunFam" id="3.30.70.100:FF:000001">
    <property type="entry name" value="ATPase copper transporting beta"/>
    <property type="match status" value="1"/>
</dbReference>
<dbReference type="Proteomes" id="UP000296862">
    <property type="component" value="Chromosome"/>
</dbReference>
<dbReference type="KEGG" id="fsn:GS03_00379"/>
<dbReference type="InterPro" id="IPR001802">
    <property type="entry name" value="MerP/CopZ"/>
</dbReference>
<evidence type="ECO:0000313" key="3">
    <source>
        <dbReference type="EMBL" id="QBZ96896.1"/>
    </source>
</evidence>
<dbReference type="OrthoDB" id="1178902at2"/>
<evidence type="ECO:0000259" key="2">
    <source>
        <dbReference type="PROSITE" id="PS50846"/>
    </source>
</evidence>
<dbReference type="PROSITE" id="PS51257">
    <property type="entry name" value="PROKAR_LIPOPROTEIN"/>
    <property type="match status" value="1"/>
</dbReference>
<name>A0A4P7PQW2_9FLAO</name>
<dbReference type="PROSITE" id="PS50846">
    <property type="entry name" value="HMA_2"/>
    <property type="match status" value="1"/>
</dbReference>
<protein>
    <recommendedName>
        <fullName evidence="2">HMA domain-containing protein</fullName>
    </recommendedName>
</protein>
<accession>A0A4P7PQW2</accession>
<dbReference type="GO" id="GO:0046872">
    <property type="term" value="F:metal ion binding"/>
    <property type="evidence" value="ECO:0007669"/>
    <property type="project" value="UniProtKB-KW"/>
</dbReference>
<gene>
    <name evidence="3" type="ORF">GS03_00379</name>
</gene>
<dbReference type="PANTHER" id="PTHR46594:SF4">
    <property type="entry name" value="P-TYPE CATION-TRANSPORTING ATPASE"/>
    <property type="match status" value="1"/>
</dbReference>
<dbReference type="Pfam" id="PF00403">
    <property type="entry name" value="HMA"/>
    <property type="match status" value="1"/>
</dbReference>
<dbReference type="RefSeq" id="WP_136150882.1">
    <property type="nucleotide sequence ID" value="NZ_CP038810.1"/>
</dbReference>
<dbReference type="PANTHER" id="PTHR46594">
    <property type="entry name" value="P-TYPE CATION-TRANSPORTING ATPASE"/>
    <property type="match status" value="1"/>
</dbReference>
<dbReference type="AlphaFoldDB" id="A0A4P7PQW2"/>
<dbReference type="Gene3D" id="3.30.70.100">
    <property type="match status" value="1"/>
</dbReference>
<dbReference type="InterPro" id="IPR036163">
    <property type="entry name" value="HMA_dom_sf"/>
</dbReference>
<evidence type="ECO:0000313" key="4">
    <source>
        <dbReference type="Proteomes" id="UP000296862"/>
    </source>
</evidence>
<keyword evidence="4" id="KW-1185">Reference proteome</keyword>
<dbReference type="InterPro" id="IPR006121">
    <property type="entry name" value="HMA_dom"/>
</dbReference>
<keyword evidence="1" id="KW-0479">Metal-binding</keyword>
<evidence type="ECO:0000256" key="1">
    <source>
        <dbReference type="ARBA" id="ARBA00022723"/>
    </source>
</evidence>
<dbReference type="SUPFAM" id="SSF55008">
    <property type="entry name" value="HMA, heavy metal-associated domain"/>
    <property type="match status" value="1"/>
</dbReference>
<feature type="domain" description="HMA" evidence="2">
    <location>
        <begin position="47"/>
        <end position="114"/>
    </location>
</feature>
<sequence length="126" mass="13225">MNFTKSLLTFGLASTLLFSCKDTAGKPVAGTDETSTKKEVTVAAKPETASFKIEGMTCAMGCAKTIESKLSGLEGVQKVTVDFDKKEATVDFDAAVLSPEKLAKTVEATGDGETYKVSGMQTKGKV</sequence>
<proteinExistence type="predicted"/>
<organism evidence="3 4">
    <name type="scientific">Flavobacterium sangjuense</name>
    <dbReference type="NCBI Taxonomy" id="2518177"/>
    <lineage>
        <taxon>Bacteria</taxon>
        <taxon>Pseudomonadati</taxon>
        <taxon>Bacteroidota</taxon>
        <taxon>Flavobacteriia</taxon>
        <taxon>Flavobacteriales</taxon>
        <taxon>Flavobacteriaceae</taxon>
        <taxon>Flavobacterium</taxon>
    </lineage>
</organism>
<dbReference type="PRINTS" id="PR00946">
    <property type="entry name" value="HGSCAVENGER"/>
</dbReference>